<keyword evidence="3 7" id="KW-0547">Nucleotide-binding</keyword>
<dbReference type="GO" id="GO:0005524">
    <property type="term" value="F:ATP binding"/>
    <property type="evidence" value="ECO:0007669"/>
    <property type="project" value="UniProtKB-UniRule"/>
</dbReference>
<evidence type="ECO:0000256" key="6">
    <source>
        <dbReference type="ARBA" id="ARBA00037966"/>
    </source>
</evidence>
<evidence type="ECO:0000256" key="4">
    <source>
        <dbReference type="ARBA" id="ARBA00022777"/>
    </source>
</evidence>
<dbReference type="PROSITE" id="PS00107">
    <property type="entry name" value="PROTEIN_KINASE_ATP"/>
    <property type="match status" value="1"/>
</dbReference>
<dbReference type="Gene3D" id="3.30.200.20">
    <property type="entry name" value="Phosphorylase Kinase, domain 1"/>
    <property type="match status" value="1"/>
</dbReference>
<comment type="similarity">
    <text evidence="6">Belongs to the protein kinase superfamily. CMGC Ser/Thr protein kinase family. Lammer subfamily.</text>
</comment>
<keyword evidence="2" id="KW-0808">Transferase</keyword>
<evidence type="ECO:0000256" key="8">
    <source>
        <dbReference type="RuleBase" id="RU000304"/>
    </source>
</evidence>
<dbReference type="InterPro" id="IPR051175">
    <property type="entry name" value="CLK_kinases"/>
</dbReference>
<dbReference type="AlphaFoldDB" id="A0AAV4WNI1"/>
<protein>
    <recommendedName>
        <fullName evidence="9">Protein kinase domain-containing protein</fullName>
    </recommendedName>
</protein>
<sequence length="418" mass="48247">MISKKELKRKQPSEPGAFNEFSHCLAKRPTPTLPVLHGNSVNENHLLLPKRTARKGTRHVGLPLALSSNNRSKGLRTKDQVQFFVDDDDGHLNFDVGDILEGYTLLGFLGKGSFGRVAKARHIQTRIPVALKIARNTVECRESARSEIAILKRLKQIDPWGKKLWVEMIDNFELQGHTCIALEKLGDSLYSFMKENRFQPYQLDQIRHIAYQICYSVKALHDNRIIHGDLKPENICLESSDFTYGIRPTRQQTYRKPLYAAVRLIDFGCAIDFSDDRYSVLQTRAYRAPEMVCGLTWNYTIDVWSIGCIIFELYTGRNLFPADDDDEHFEVMQEVLGPVPDPYRDTRFVKNHMLKSLPIRKKSCKPLKKCMHLSDKEHQELFNLLGKMLNFNPEERISLCDALKHPFFLLLPDEDKLQ</sequence>
<dbReference type="EMBL" id="BPLQ01014830">
    <property type="protein sequence ID" value="GIY83506.1"/>
    <property type="molecule type" value="Genomic_DNA"/>
</dbReference>
<evidence type="ECO:0000256" key="1">
    <source>
        <dbReference type="ARBA" id="ARBA00022527"/>
    </source>
</evidence>
<keyword evidence="5 7" id="KW-0067">ATP-binding</keyword>
<dbReference type="Pfam" id="PF00069">
    <property type="entry name" value="Pkinase"/>
    <property type="match status" value="1"/>
</dbReference>
<dbReference type="Proteomes" id="UP001054837">
    <property type="component" value="Unassembled WGS sequence"/>
</dbReference>
<dbReference type="SMART" id="SM00220">
    <property type="entry name" value="S_TKc"/>
    <property type="match status" value="1"/>
</dbReference>
<feature type="domain" description="Protein kinase" evidence="9">
    <location>
        <begin position="103"/>
        <end position="408"/>
    </location>
</feature>
<dbReference type="GO" id="GO:0004674">
    <property type="term" value="F:protein serine/threonine kinase activity"/>
    <property type="evidence" value="ECO:0007669"/>
    <property type="project" value="UniProtKB-KW"/>
</dbReference>
<evidence type="ECO:0000313" key="11">
    <source>
        <dbReference type="Proteomes" id="UP001054837"/>
    </source>
</evidence>
<dbReference type="PANTHER" id="PTHR45646">
    <property type="entry name" value="SERINE/THREONINE-PROTEIN KINASE DOA-RELATED"/>
    <property type="match status" value="1"/>
</dbReference>
<keyword evidence="4" id="KW-0418">Kinase</keyword>
<dbReference type="InterPro" id="IPR000719">
    <property type="entry name" value="Prot_kinase_dom"/>
</dbReference>
<reference evidence="10 11" key="1">
    <citation type="submission" date="2021-06" db="EMBL/GenBank/DDBJ databases">
        <title>Caerostris darwini draft genome.</title>
        <authorList>
            <person name="Kono N."/>
            <person name="Arakawa K."/>
        </authorList>
    </citation>
    <scope>NUCLEOTIDE SEQUENCE [LARGE SCALE GENOMIC DNA]</scope>
</reference>
<dbReference type="SUPFAM" id="SSF56112">
    <property type="entry name" value="Protein kinase-like (PK-like)"/>
    <property type="match status" value="1"/>
</dbReference>
<dbReference type="InterPro" id="IPR008271">
    <property type="entry name" value="Ser/Thr_kinase_AS"/>
</dbReference>
<evidence type="ECO:0000259" key="9">
    <source>
        <dbReference type="PROSITE" id="PS50011"/>
    </source>
</evidence>
<evidence type="ECO:0000256" key="5">
    <source>
        <dbReference type="ARBA" id="ARBA00022840"/>
    </source>
</evidence>
<dbReference type="GO" id="GO:0043484">
    <property type="term" value="P:regulation of RNA splicing"/>
    <property type="evidence" value="ECO:0007669"/>
    <property type="project" value="TreeGrafter"/>
</dbReference>
<dbReference type="Gene3D" id="1.10.510.10">
    <property type="entry name" value="Transferase(Phosphotransferase) domain 1"/>
    <property type="match status" value="1"/>
</dbReference>
<proteinExistence type="inferred from homology"/>
<dbReference type="PROSITE" id="PS00108">
    <property type="entry name" value="PROTEIN_KINASE_ST"/>
    <property type="match status" value="1"/>
</dbReference>
<organism evidence="10 11">
    <name type="scientific">Caerostris darwini</name>
    <dbReference type="NCBI Taxonomy" id="1538125"/>
    <lineage>
        <taxon>Eukaryota</taxon>
        <taxon>Metazoa</taxon>
        <taxon>Ecdysozoa</taxon>
        <taxon>Arthropoda</taxon>
        <taxon>Chelicerata</taxon>
        <taxon>Arachnida</taxon>
        <taxon>Araneae</taxon>
        <taxon>Araneomorphae</taxon>
        <taxon>Entelegynae</taxon>
        <taxon>Araneoidea</taxon>
        <taxon>Araneidae</taxon>
        <taxon>Caerostris</taxon>
    </lineage>
</organism>
<name>A0AAV4WNI1_9ARAC</name>
<evidence type="ECO:0000256" key="2">
    <source>
        <dbReference type="ARBA" id="ARBA00022679"/>
    </source>
</evidence>
<keyword evidence="1 8" id="KW-0723">Serine/threonine-protein kinase</keyword>
<dbReference type="InterPro" id="IPR017441">
    <property type="entry name" value="Protein_kinase_ATP_BS"/>
</dbReference>
<evidence type="ECO:0000256" key="3">
    <source>
        <dbReference type="ARBA" id="ARBA00022741"/>
    </source>
</evidence>
<evidence type="ECO:0000256" key="7">
    <source>
        <dbReference type="PROSITE-ProRule" id="PRU10141"/>
    </source>
</evidence>
<feature type="binding site" evidence="7">
    <location>
        <position position="132"/>
    </location>
    <ligand>
        <name>ATP</name>
        <dbReference type="ChEBI" id="CHEBI:30616"/>
    </ligand>
</feature>
<accession>A0AAV4WNI1</accession>
<dbReference type="InterPro" id="IPR011009">
    <property type="entry name" value="Kinase-like_dom_sf"/>
</dbReference>
<keyword evidence="11" id="KW-1185">Reference proteome</keyword>
<dbReference type="PROSITE" id="PS50011">
    <property type="entry name" value="PROTEIN_KINASE_DOM"/>
    <property type="match status" value="1"/>
</dbReference>
<dbReference type="PANTHER" id="PTHR45646:SF11">
    <property type="entry name" value="SERINE_THREONINE-PROTEIN KINASE DOA"/>
    <property type="match status" value="1"/>
</dbReference>
<dbReference type="GO" id="GO:0005634">
    <property type="term" value="C:nucleus"/>
    <property type="evidence" value="ECO:0007669"/>
    <property type="project" value="TreeGrafter"/>
</dbReference>
<comment type="caution">
    <text evidence="10">The sequence shown here is derived from an EMBL/GenBank/DDBJ whole genome shotgun (WGS) entry which is preliminary data.</text>
</comment>
<evidence type="ECO:0000313" key="10">
    <source>
        <dbReference type="EMBL" id="GIY83506.1"/>
    </source>
</evidence>
<gene>
    <name evidence="10" type="primary">Doa</name>
    <name evidence="10" type="ORF">CDAR_221551</name>
</gene>